<reference evidence="1 2" key="1">
    <citation type="submission" date="2019-03" db="EMBL/GenBank/DDBJ databases">
        <title>Genomic Encyclopedia of Archaeal and Bacterial Type Strains, Phase II (KMG-II): from individual species to whole genera.</title>
        <authorList>
            <person name="Goeker M."/>
        </authorList>
    </citation>
    <scope>NUCLEOTIDE SEQUENCE [LARGE SCALE GENOMIC DNA]</scope>
    <source>
        <strain evidence="1 2">DSM 26433</strain>
    </source>
</reference>
<comment type="caution">
    <text evidence="1">The sequence shown here is derived from an EMBL/GenBank/DDBJ whole genome shotgun (WGS) entry which is preliminary data.</text>
</comment>
<name>A0A4V2Q458_9RHOB</name>
<keyword evidence="2" id="KW-1185">Reference proteome</keyword>
<proteinExistence type="predicted"/>
<evidence type="ECO:0000313" key="1">
    <source>
        <dbReference type="EMBL" id="TCL09870.1"/>
    </source>
</evidence>
<sequence>MQMSMSFSPEGTLKSEVLLKFEEEGAEIVAELTALSRYEYLPAGILRDRPTDTTLLSLTADGFDIKDLPEARELVDYLLMSSEETYRVDRLTNSELVMSANGESLTCFR</sequence>
<accession>A0A4V2Q458</accession>
<evidence type="ECO:0000313" key="2">
    <source>
        <dbReference type="Proteomes" id="UP000295673"/>
    </source>
</evidence>
<gene>
    <name evidence="1" type="ORF">BXY66_1935</name>
</gene>
<protein>
    <submittedName>
        <fullName evidence="1">Uncharacterized protein</fullName>
    </submittedName>
</protein>
<dbReference type="AlphaFoldDB" id="A0A4V2Q458"/>
<dbReference type="Proteomes" id="UP000295673">
    <property type="component" value="Unassembled WGS sequence"/>
</dbReference>
<dbReference type="EMBL" id="SMGR01000001">
    <property type="protein sequence ID" value="TCL09870.1"/>
    <property type="molecule type" value="Genomic_DNA"/>
</dbReference>
<organism evidence="1 2">
    <name type="scientific">Shimia isoporae</name>
    <dbReference type="NCBI Taxonomy" id="647720"/>
    <lineage>
        <taxon>Bacteria</taxon>
        <taxon>Pseudomonadati</taxon>
        <taxon>Pseudomonadota</taxon>
        <taxon>Alphaproteobacteria</taxon>
        <taxon>Rhodobacterales</taxon>
        <taxon>Roseobacteraceae</taxon>
    </lineage>
</organism>